<evidence type="ECO:0000313" key="1">
    <source>
        <dbReference type="EMBL" id="KAI9637242.1"/>
    </source>
</evidence>
<dbReference type="EMBL" id="JAKWFO010000004">
    <property type="protein sequence ID" value="KAI9637242.1"/>
    <property type="molecule type" value="Genomic_DNA"/>
</dbReference>
<dbReference type="Proteomes" id="UP001164286">
    <property type="component" value="Unassembled WGS sequence"/>
</dbReference>
<dbReference type="RefSeq" id="XP_052947019.1">
    <property type="nucleotide sequence ID" value="XM_053088455.1"/>
</dbReference>
<accession>A0AA38LTX6</accession>
<gene>
    <name evidence="1" type="ORF">MKK02DRAFT_32130</name>
</gene>
<protein>
    <submittedName>
        <fullName evidence="1">Uncharacterized protein</fullName>
    </submittedName>
</protein>
<dbReference type="AlphaFoldDB" id="A0AA38LTX6"/>
<sequence length="282" mass="30223">MSLICAEALLDLSLYDPSFAPAAGSISSFASWPLPFLRFELLPLYFAASCLLPLIALLSSSPTSARRPDPALNPTYPDRPGTLASSLPYRIMAPPALALNDATVYCALCAVPCLSQLPPSPSCPLHSTARTTITDRPSSPTPELETPGWLSALSGLRVTTHSPPPPIFPQPIVNDTPTPLEPPPDFHQVTLHEYCLSAAQRLSGQTGGGRIVQLWGLPKWVGWTDWGSTVRETAAVAGTGKGQEGMGEGKRGALEDEKYWLGSRDQLERLKAGQTHYLPVST</sequence>
<name>A0AA38LTX6_9TREE</name>
<proteinExistence type="predicted"/>
<evidence type="ECO:0000313" key="2">
    <source>
        <dbReference type="Proteomes" id="UP001164286"/>
    </source>
</evidence>
<organism evidence="1 2">
    <name type="scientific">Dioszegia hungarica</name>
    <dbReference type="NCBI Taxonomy" id="4972"/>
    <lineage>
        <taxon>Eukaryota</taxon>
        <taxon>Fungi</taxon>
        <taxon>Dikarya</taxon>
        <taxon>Basidiomycota</taxon>
        <taxon>Agaricomycotina</taxon>
        <taxon>Tremellomycetes</taxon>
        <taxon>Tremellales</taxon>
        <taxon>Bulleribasidiaceae</taxon>
        <taxon>Dioszegia</taxon>
    </lineage>
</organism>
<keyword evidence="2" id="KW-1185">Reference proteome</keyword>
<comment type="caution">
    <text evidence="1">The sequence shown here is derived from an EMBL/GenBank/DDBJ whole genome shotgun (WGS) entry which is preliminary data.</text>
</comment>
<reference evidence="1" key="1">
    <citation type="journal article" date="2022" name="G3 (Bethesda)">
        <title>High quality genome of the basidiomycete yeast Dioszegia hungarica PDD-24b-2 isolated from cloud water.</title>
        <authorList>
            <person name="Jarrige D."/>
            <person name="Haridas S."/>
            <person name="Bleykasten-Grosshans C."/>
            <person name="Joly M."/>
            <person name="Nadalig T."/>
            <person name="Sancelme M."/>
            <person name="Vuilleumier S."/>
            <person name="Grigoriev I.V."/>
            <person name="Amato P."/>
            <person name="Bringel F."/>
        </authorList>
    </citation>
    <scope>NUCLEOTIDE SEQUENCE</scope>
    <source>
        <strain evidence="1">PDD-24b-2</strain>
    </source>
</reference>
<dbReference type="GeneID" id="77727660"/>